<feature type="transmembrane region" description="Helical" evidence="1">
    <location>
        <begin position="30"/>
        <end position="51"/>
    </location>
</feature>
<proteinExistence type="predicted"/>
<evidence type="ECO:0000313" key="4">
    <source>
        <dbReference type="Proteomes" id="UP000297608"/>
    </source>
</evidence>
<keyword evidence="4" id="KW-1185">Reference proteome</keyword>
<keyword evidence="1" id="KW-1133">Transmembrane helix</keyword>
<dbReference type="EMBL" id="SOFG01000009">
    <property type="protein sequence ID" value="TFB88248.1"/>
    <property type="molecule type" value="Genomic_DNA"/>
</dbReference>
<name>A0ABY2IH11_9MICO</name>
<organism evidence="3 4">
    <name type="scientific">Cryobacterium algoricola</name>
    <dbReference type="NCBI Taxonomy" id="1259183"/>
    <lineage>
        <taxon>Bacteria</taxon>
        <taxon>Bacillati</taxon>
        <taxon>Actinomycetota</taxon>
        <taxon>Actinomycetes</taxon>
        <taxon>Micrococcales</taxon>
        <taxon>Microbacteriaceae</taxon>
        <taxon>Cryobacterium</taxon>
    </lineage>
</organism>
<dbReference type="InterPro" id="IPR045597">
    <property type="entry name" value="DUF6458"/>
</dbReference>
<keyword evidence="1" id="KW-0812">Transmembrane</keyword>
<feature type="transmembrane region" description="Helical" evidence="1">
    <location>
        <begin position="7"/>
        <end position="24"/>
    </location>
</feature>
<comment type="caution">
    <text evidence="3">The sequence shown here is derived from an EMBL/GenBank/DDBJ whole genome shotgun (WGS) entry which is preliminary data.</text>
</comment>
<evidence type="ECO:0000313" key="3">
    <source>
        <dbReference type="EMBL" id="TFB88248.1"/>
    </source>
</evidence>
<dbReference type="Proteomes" id="UP000297608">
    <property type="component" value="Unassembled WGS sequence"/>
</dbReference>
<dbReference type="RefSeq" id="WP_134533541.1">
    <property type="nucleotide sequence ID" value="NZ_SOFG01000009.1"/>
</dbReference>
<sequence length="76" mass="8219">MKLVMGIFLYVVGILAVWVFPAVGDVDLHMIGYVTMSLGALVIVFALIKLVGGRRSARRRLESGDSDIQAGRVNDA</sequence>
<accession>A0ABY2IH11</accession>
<gene>
    <name evidence="3" type="ORF">E3O44_06130</name>
</gene>
<dbReference type="Pfam" id="PF20059">
    <property type="entry name" value="DUF6458"/>
    <property type="match status" value="1"/>
</dbReference>
<feature type="domain" description="DUF6458" evidence="2">
    <location>
        <begin position="4"/>
        <end position="56"/>
    </location>
</feature>
<protein>
    <recommendedName>
        <fullName evidence="2">DUF6458 domain-containing protein</fullName>
    </recommendedName>
</protein>
<reference evidence="3 4" key="1">
    <citation type="submission" date="2019-03" db="EMBL/GenBank/DDBJ databases">
        <title>Genomics of glacier-inhabiting Cryobacterium strains.</title>
        <authorList>
            <person name="Liu Q."/>
            <person name="Xin Y.-H."/>
        </authorList>
    </citation>
    <scope>NUCLEOTIDE SEQUENCE [LARGE SCALE GENOMIC DNA]</scope>
    <source>
        <strain evidence="3 4">MDB2-B</strain>
    </source>
</reference>
<keyword evidence="1" id="KW-0472">Membrane</keyword>
<evidence type="ECO:0000259" key="2">
    <source>
        <dbReference type="Pfam" id="PF20059"/>
    </source>
</evidence>
<evidence type="ECO:0000256" key="1">
    <source>
        <dbReference type="SAM" id="Phobius"/>
    </source>
</evidence>